<protein>
    <submittedName>
        <fullName evidence="4">Uncharacterized protein</fullName>
    </submittedName>
</protein>
<feature type="domain" description="Duffy-binding-like" evidence="3">
    <location>
        <begin position="3"/>
        <end position="112"/>
    </location>
</feature>
<evidence type="ECO:0000256" key="1">
    <source>
        <dbReference type="SAM" id="MobiDB-lite"/>
    </source>
</evidence>
<reference evidence="4 5" key="1">
    <citation type="submission" date="2013-02" db="EMBL/GenBank/DDBJ databases">
        <title>The Genome Annotation of Plasmodium falciparum Tanzania (2000708).</title>
        <authorList>
            <consortium name="The Broad Institute Genome Sequencing Platform"/>
            <consortium name="The Broad Institute Genome Sequencing Center for Infectious Disease"/>
            <person name="Neafsey D."/>
            <person name="Hoffman S."/>
            <person name="Volkman S."/>
            <person name="Rosenthal P."/>
            <person name="Walker B."/>
            <person name="Young S.K."/>
            <person name="Zeng Q."/>
            <person name="Gargeya S."/>
            <person name="Fitzgerald M."/>
            <person name="Haas B."/>
            <person name="Abouelleil A."/>
            <person name="Allen A.W."/>
            <person name="Alvarado L."/>
            <person name="Arachchi H.M."/>
            <person name="Berlin A.M."/>
            <person name="Chapman S.B."/>
            <person name="Gainer-Dewar J."/>
            <person name="Goldberg J."/>
            <person name="Griggs A."/>
            <person name="Gujja S."/>
            <person name="Hansen M."/>
            <person name="Howarth C."/>
            <person name="Imamovic A."/>
            <person name="Ireland A."/>
            <person name="Larimer J."/>
            <person name="McCowan C."/>
            <person name="Murphy C."/>
            <person name="Pearson M."/>
            <person name="Poon T.W."/>
            <person name="Priest M."/>
            <person name="Roberts A."/>
            <person name="Saif S."/>
            <person name="Shea T."/>
            <person name="Sisk P."/>
            <person name="Sykes S."/>
            <person name="Wortman J."/>
            <person name="Nusbaum C."/>
            <person name="Birren B."/>
        </authorList>
    </citation>
    <scope>NUCLEOTIDE SEQUENCE [LARGE SCALE GENOMIC DNA]</scope>
    <source>
        <strain evidence="5">Tanzania (2000708)</strain>
    </source>
</reference>
<feature type="domain" description="Duffy-binding-like" evidence="2">
    <location>
        <begin position="308"/>
        <end position="394"/>
    </location>
</feature>
<accession>A0A024VWL9</accession>
<dbReference type="SUPFAM" id="SSF140924">
    <property type="entry name" value="Duffy binding domain-like"/>
    <property type="match status" value="2"/>
</dbReference>
<feature type="region of interest" description="Disordered" evidence="1">
    <location>
        <begin position="118"/>
        <end position="141"/>
    </location>
</feature>
<dbReference type="InterPro" id="IPR004258">
    <property type="entry name" value="DBL"/>
</dbReference>
<reference evidence="4 5" key="2">
    <citation type="submission" date="2013-02" db="EMBL/GenBank/DDBJ databases">
        <title>The Genome Sequence of Plasmodium falciparum Tanzania (2000708).</title>
        <authorList>
            <consortium name="The Broad Institute Genome Sequencing Platform"/>
            <consortium name="The Broad Institute Genome Sequencing Center for Infectious Disease"/>
            <person name="Neafsey D."/>
            <person name="Cheeseman I."/>
            <person name="Volkman S."/>
            <person name="Adams J."/>
            <person name="Walker B."/>
            <person name="Young S.K."/>
            <person name="Zeng Q."/>
            <person name="Gargeya S."/>
            <person name="Fitzgerald M."/>
            <person name="Haas B."/>
            <person name="Abouelleil A."/>
            <person name="Alvarado L."/>
            <person name="Arachchi H.M."/>
            <person name="Berlin A.M."/>
            <person name="Chapman S.B."/>
            <person name="Dewar J."/>
            <person name="Goldberg J."/>
            <person name="Griggs A."/>
            <person name="Gujja S."/>
            <person name="Hansen M."/>
            <person name="Howarth C."/>
            <person name="Imamovic A."/>
            <person name="Larimer J."/>
            <person name="McCowan C."/>
            <person name="Murphy C."/>
            <person name="Neiman D."/>
            <person name="Pearson M."/>
            <person name="Priest M."/>
            <person name="Roberts A."/>
            <person name="Saif S."/>
            <person name="Shea T."/>
            <person name="Sisk P."/>
            <person name="Sykes S."/>
            <person name="Wortman J."/>
            <person name="Nusbaum C."/>
            <person name="Birren B."/>
        </authorList>
    </citation>
    <scope>NUCLEOTIDE SEQUENCE [LARGE SCALE GENOMIC DNA]</scope>
    <source>
        <strain evidence="5">Tanzania (2000708)</strain>
    </source>
</reference>
<dbReference type="Gene3D" id="1.20.58.830">
    <property type="match status" value="2"/>
</dbReference>
<gene>
    <name evidence="4" type="ORF">PFTANZ_06640</name>
</gene>
<dbReference type="AlphaFoldDB" id="A0A024VWL9"/>
<feature type="non-terminal residue" evidence="4">
    <location>
        <position position="409"/>
    </location>
</feature>
<evidence type="ECO:0000259" key="3">
    <source>
        <dbReference type="Pfam" id="PF22672"/>
    </source>
</evidence>
<dbReference type="InterPro" id="IPR054595">
    <property type="entry name" value="DBL_C"/>
</dbReference>
<feature type="region of interest" description="Disordered" evidence="1">
    <location>
        <begin position="213"/>
        <end position="238"/>
    </location>
</feature>
<dbReference type="EMBL" id="KI927198">
    <property type="protein sequence ID" value="ETW32640.1"/>
    <property type="molecule type" value="Genomic_DNA"/>
</dbReference>
<evidence type="ECO:0000313" key="4">
    <source>
        <dbReference type="EMBL" id="ETW32640.1"/>
    </source>
</evidence>
<feature type="compositionally biased region" description="Low complexity" evidence="1">
    <location>
        <begin position="222"/>
        <end position="238"/>
    </location>
</feature>
<proteinExistence type="predicted"/>
<sequence>MGKGCTDCFFACYPYVDWIDNQRKQFDKQKNKYDEEIKIYTEGASSSSGSGNRRLRRAATTTKYDGYESKFYKIFKGHYSDVNDFLGLLNNEKACTAVNDTEGGKINFKEVNTGGTAGTSGGASGASGASSTSDTSGTNDETKGTFYRSKYCQPCPDCGVKHDGKKWEAKEVDDKCKRGNLYKPRPGAEDTPIKILKSGEGRKEIENKLNEFCDENKNDTPNSNGNSVASGSASNSDSQKLYEDWNCYKGKDVEKVKDGKDEDDEDDVKDYKNIQTGGGLCILQKTKGEENVNKQKTSHEIQKTYNDFFNFWVAHMLKDSIYWKKKLERCLENGTKKCGKNCKDNCDCFQKWIEQKKEQEWSQIKKHFYTQDDIVKEGLLAEFMTHDIILEGVLKLEFYKEKSAEDNQN</sequence>
<evidence type="ECO:0000313" key="5">
    <source>
        <dbReference type="Proteomes" id="UP000030708"/>
    </source>
</evidence>
<dbReference type="Proteomes" id="UP000030708">
    <property type="component" value="Unassembled WGS sequence"/>
</dbReference>
<evidence type="ECO:0000259" key="2">
    <source>
        <dbReference type="Pfam" id="PF03011"/>
    </source>
</evidence>
<name>A0A024VWL9_PLAFA</name>
<dbReference type="Pfam" id="PF03011">
    <property type="entry name" value="PFEMP"/>
    <property type="match status" value="1"/>
</dbReference>
<dbReference type="Pfam" id="PF22672">
    <property type="entry name" value="DBL_C"/>
    <property type="match status" value="1"/>
</dbReference>
<feature type="compositionally biased region" description="Low complexity" evidence="1">
    <location>
        <begin position="126"/>
        <end position="138"/>
    </location>
</feature>
<organism evidence="4 5">
    <name type="scientific">Plasmodium falciparum Tanzania</name>
    <name type="common">2000708</name>
    <dbReference type="NCBI Taxonomy" id="1036725"/>
    <lineage>
        <taxon>Eukaryota</taxon>
        <taxon>Sar</taxon>
        <taxon>Alveolata</taxon>
        <taxon>Apicomplexa</taxon>
        <taxon>Aconoidasida</taxon>
        <taxon>Haemosporida</taxon>
        <taxon>Plasmodiidae</taxon>
        <taxon>Plasmodium</taxon>
        <taxon>Plasmodium (Laverania)</taxon>
    </lineage>
</organism>